<dbReference type="AlphaFoldDB" id="A0A919BX14"/>
<dbReference type="Proteomes" id="UP000632849">
    <property type="component" value="Unassembled WGS sequence"/>
</dbReference>
<evidence type="ECO:0000313" key="3">
    <source>
        <dbReference type="Proteomes" id="UP000632849"/>
    </source>
</evidence>
<evidence type="ECO:0000256" key="1">
    <source>
        <dbReference type="SAM" id="Phobius"/>
    </source>
</evidence>
<gene>
    <name evidence="2" type="ORF">GCM10017667_77730</name>
</gene>
<keyword evidence="1" id="KW-0472">Membrane</keyword>
<feature type="transmembrane region" description="Helical" evidence="1">
    <location>
        <begin position="21"/>
        <end position="42"/>
    </location>
</feature>
<protein>
    <submittedName>
        <fullName evidence="2">Uncharacterized protein</fullName>
    </submittedName>
</protein>
<feature type="transmembrane region" description="Helical" evidence="1">
    <location>
        <begin position="76"/>
        <end position="95"/>
    </location>
</feature>
<keyword evidence="1" id="KW-0812">Transmembrane</keyword>
<name>A0A919BX14_STRFL</name>
<dbReference type="RefSeq" id="WP_190044824.1">
    <property type="nucleotide sequence ID" value="NZ_BNBE01000004.1"/>
</dbReference>
<keyword evidence="3" id="KW-1185">Reference proteome</keyword>
<dbReference type="EMBL" id="BNBE01000004">
    <property type="protein sequence ID" value="GHG28879.1"/>
    <property type="molecule type" value="Genomic_DNA"/>
</dbReference>
<reference evidence="2" key="2">
    <citation type="submission" date="2020-09" db="EMBL/GenBank/DDBJ databases">
        <authorList>
            <person name="Sun Q."/>
            <person name="Ohkuma M."/>
        </authorList>
    </citation>
    <scope>NUCLEOTIDE SEQUENCE</scope>
    <source>
        <strain evidence="2">JCM 4122</strain>
    </source>
</reference>
<evidence type="ECO:0000313" key="2">
    <source>
        <dbReference type="EMBL" id="GHG28879.1"/>
    </source>
</evidence>
<keyword evidence="1" id="KW-1133">Transmembrane helix</keyword>
<reference evidence="2" key="1">
    <citation type="journal article" date="2014" name="Int. J. Syst. Evol. Microbiol.">
        <title>Complete genome sequence of Corynebacterium casei LMG S-19264T (=DSM 44701T), isolated from a smear-ripened cheese.</title>
        <authorList>
            <consortium name="US DOE Joint Genome Institute (JGI-PGF)"/>
            <person name="Walter F."/>
            <person name="Albersmeier A."/>
            <person name="Kalinowski J."/>
            <person name="Ruckert C."/>
        </authorList>
    </citation>
    <scope>NUCLEOTIDE SEQUENCE</scope>
    <source>
        <strain evidence="2">JCM 4122</strain>
    </source>
</reference>
<accession>A0A919BX14</accession>
<organism evidence="2 3">
    <name type="scientific">Streptomyces filamentosus</name>
    <name type="common">Streptomyces roseosporus</name>
    <dbReference type="NCBI Taxonomy" id="67294"/>
    <lineage>
        <taxon>Bacteria</taxon>
        <taxon>Bacillati</taxon>
        <taxon>Actinomycetota</taxon>
        <taxon>Actinomycetes</taxon>
        <taxon>Kitasatosporales</taxon>
        <taxon>Streptomycetaceae</taxon>
        <taxon>Streptomyces</taxon>
    </lineage>
</organism>
<proteinExistence type="predicted"/>
<sequence>MTGVRPRGERFRARFAVFAECLLTGVWIAVAALPLVTLPAALAAGSGHLRRTIEGEATGARSFAAELRAALRGGGWAAGLGLWAAFALVLADLALVRALPVPGGRAAGALAILAALWLTVTVLRAATAWRPGSAWRALLPQAARRALRDPAGSLLVVCGLAVVAVSAWFSAPLALPALGLLTAAALAVEHRATGTAATAPARAA</sequence>
<feature type="transmembrane region" description="Helical" evidence="1">
    <location>
        <begin position="107"/>
        <end position="129"/>
    </location>
</feature>
<comment type="caution">
    <text evidence="2">The sequence shown here is derived from an EMBL/GenBank/DDBJ whole genome shotgun (WGS) entry which is preliminary data.</text>
</comment>
<feature type="transmembrane region" description="Helical" evidence="1">
    <location>
        <begin position="154"/>
        <end position="181"/>
    </location>
</feature>